<protein>
    <recommendedName>
        <fullName evidence="3">ZP domain-containing protein</fullName>
    </recommendedName>
</protein>
<dbReference type="OrthoDB" id="9274484at2759"/>
<keyword evidence="5" id="KW-1185">Reference proteome</keyword>
<proteinExistence type="predicted"/>
<dbReference type="SMART" id="SM00241">
    <property type="entry name" value="ZP"/>
    <property type="match status" value="1"/>
</dbReference>
<feature type="domain" description="ZP" evidence="3">
    <location>
        <begin position="102"/>
        <end position="381"/>
    </location>
</feature>
<dbReference type="PANTHER" id="PTHR14002">
    <property type="entry name" value="ENDOGLIN/TGF-BETA RECEPTOR TYPE III"/>
    <property type="match status" value="1"/>
</dbReference>
<dbReference type="Proteomes" id="UP000824219">
    <property type="component" value="Linkage Group LG17"/>
</dbReference>
<dbReference type="PROSITE" id="PS51034">
    <property type="entry name" value="ZP_2"/>
    <property type="match status" value="1"/>
</dbReference>
<accession>A0A9D3NJG5</accession>
<reference evidence="4 5" key="1">
    <citation type="submission" date="2021-06" db="EMBL/GenBank/DDBJ databases">
        <title>Chromosome-level genome assembly of the red-tail catfish (Hemibagrus wyckioides).</title>
        <authorList>
            <person name="Shao F."/>
        </authorList>
    </citation>
    <scope>NUCLEOTIDE SEQUENCE [LARGE SCALE GENOMIC DNA]</scope>
    <source>
        <strain evidence="4">EC202008001</strain>
        <tissue evidence="4">Blood</tissue>
    </source>
</reference>
<dbReference type="InterPro" id="IPR055355">
    <property type="entry name" value="ZP-C"/>
</dbReference>
<evidence type="ECO:0000313" key="4">
    <source>
        <dbReference type="EMBL" id="KAG7322125.1"/>
    </source>
</evidence>
<dbReference type="InterPro" id="IPR001507">
    <property type="entry name" value="ZP_dom"/>
</dbReference>
<dbReference type="Pfam" id="PF00100">
    <property type="entry name" value="Zona_pellucida"/>
    <property type="match status" value="1"/>
</dbReference>
<comment type="caution">
    <text evidence="4">The sequence shown here is derived from an EMBL/GenBank/DDBJ whole genome shotgun (WGS) entry which is preliminary data.</text>
</comment>
<evidence type="ECO:0000256" key="2">
    <source>
        <dbReference type="ARBA" id="ARBA00023157"/>
    </source>
</evidence>
<dbReference type="InterPro" id="IPR042235">
    <property type="entry name" value="ZP-C_dom"/>
</dbReference>
<evidence type="ECO:0000256" key="1">
    <source>
        <dbReference type="ARBA" id="ARBA00022729"/>
    </source>
</evidence>
<evidence type="ECO:0000259" key="3">
    <source>
        <dbReference type="PROSITE" id="PS51034"/>
    </source>
</evidence>
<keyword evidence="2" id="KW-1015">Disulfide bond</keyword>
<organism evidence="4 5">
    <name type="scientific">Hemibagrus wyckioides</name>
    <dbReference type="NCBI Taxonomy" id="337641"/>
    <lineage>
        <taxon>Eukaryota</taxon>
        <taxon>Metazoa</taxon>
        <taxon>Chordata</taxon>
        <taxon>Craniata</taxon>
        <taxon>Vertebrata</taxon>
        <taxon>Euteleostomi</taxon>
        <taxon>Actinopterygii</taxon>
        <taxon>Neopterygii</taxon>
        <taxon>Teleostei</taxon>
        <taxon>Ostariophysi</taxon>
        <taxon>Siluriformes</taxon>
        <taxon>Bagridae</taxon>
        <taxon>Hemibagrus</taxon>
    </lineage>
</organism>
<dbReference type="EMBL" id="JAHKSW010000017">
    <property type="protein sequence ID" value="KAG7322125.1"/>
    <property type="molecule type" value="Genomic_DNA"/>
</dbReference>
<dbReference type="Gene3D" id="2.60.40.4100">
    <property type="entry name" value="Zona pellucida, ZP-C domain"/>
    <property type="match status" value="1"/>
</dbReference>
<sequence length="438" mass="49438">MFSARLNGSCVRERFRVALAFVSSHLKGRAKINRLTRYTANSSKGRRKRPDICQRDFILTRIMWRALLVCVTTLTVHCETGSATCRQHSTFRPADDQDITVMCGTDNIHLSILLCPVYYSGYNESLIALNGKFNTPACRGIVDLKASTPVLRFNFSISAEEISLCDNSLQLTDEVGTVQFSDTRVQSINISGRIVSWEPVSDPFTYHQNLIYQFSCRYLLEDLINDTEVSMSGMNLAARENRGSFVKALHINLFTNRQYTQPLKIPEKGLQLKTRIYVQVKATNLTNRLNILLDRCFTTTSPYPTSTIYYDLFIGCRHDGQTVVYLNGVSQEARFSFEAFHFVERNNKTFSTFYLHCVTRLCENSTCPSMLPKCIKKIRRSLQLSQYLSNVETVSSGPIKTRTDSAVSTLSKCTDCVTGVVILTCLLSVCCTGLVSRC</sequence>
<gene>
    <name evidence="4" type="ORF">KOW79_014983</name>
</gene>
<keyword evidence="1" id="KW-0732">Signal</keyword>
<evidence type="ECO:0000313" key="5">
    <source>
        <dbReference type="Proteomes" id="UP000824219"/>
    </source>
</evidence>
<dbReference type="AlphaFoldDB" id="A0A9D3NJG5"/>
<dbReference type="PANTHER" id="PTHR14002:SF10">
    <property type="entry name" value="ZONA PELLUCIDA-LIKE DOMAIN-CONTAINING PROTEIN 1-RELATED"/>
    <property type="match status" value="1"/>
</dbReference>
<name>A0A9D3NJG5_9TELE</name>